<evidence type="ECO:0000313" key="2">
    <source>
        <dbReference type="EMBL" id="MBX60439.1"/>
    </source>
</evidence>
<reference evidence="2" key="1">
    <citation type="submission" date="2018-02" db="EMBL/GenBank/DDBJ databases">
        <title>Rhizophora mucronata_Transcriptome.</title>
        <authorList>
            <person name="Meera S.P."/>
            <person name="Sreeshan A."/>
            <person name="Augustine A."/>
        </authorList>
    </citation>
    <scope>NUCLEOTIDE SEQUENCE</scope>
    <source>
        <tissue evidence="2">Leaf</tissue>
    </source>
</reference>
<feature type="region of interest" description="Disordered" evidence="1">
    <location>
        <begin position="24"/>
        <end position="63"/>
    </location>
</feature>
<organism evidence="2">
    <name type="scientific">Rhizophora mucronata</name>
    <name type="common">Asiatic mangrove</name>
    <dbReference type="NCBI Taxonomy" id="61149"/>
    <lineage>
        <taxon>Eukaryota</taxon>
        <taxon>Viridiplantae</taxon>
        <taxon>Streptophyta</taxon>
        <taxon>Embryophyta</taxon>
        <taxon>Tracheophyta</taxon>
        <taxon>Spermatophyta</taxon>
        <taxon>Magnoliopsida</taxon>
        <taxon>eudicotyledons</taxon>
        <taxon>Gunneridae</taxon>
        <taxon>Pentapetalae</taxon>
        <taxon>rosids</taxon>
        <taxon>fabids</taxon>
        <taxon>Malpighiales</taxon>
        <taxon>Rhizophoraceae</taxon>
        <taxon>Rhizophora</taxon>
    </lineage>
</organism>
<accession>A0A2P2Q0J0</accession>
<protein>
    <submittedName>
        <fullName evidence="2">Uncharacterized protein</fullName>
    </submittedName>
</protein>
<name>A0A2P2Q0J0_RHIMU</name>
<sequence length="113" mass="11860">MSQEDNQCSSYSLAIHDVSGVDSVNNGQPLVDDSVKPGSHFSNPSSLVTSLSSSREASPDKAGTAVLFSKPPLASKYVSPTTGIAPWFQSPAQLRPAAISMAHLPVFAAWNDT</sequence>
<feature type="compositionally biased region" description="Low complexity" evidence="1">
    <location>
        <begin position="42"/>
        <end position="56"/>
    </location>
</feature>
<dbReference type="EMBL" id="GGEC01079955">
    <property type="protein sequence ID" value="MBX60439.1"/>
    <property type="molecule type" value="Transcribed_RNA"/>
</dbReference>
<dbReference type="AlphaFoldDB" id="A0A2P2Q0J0"/>
<evidence type="ECO:0000256" key="1">
    <source>
        <dbReference type="SAM" id="MobiDB-lite"/>
    </source>
</evidence>
<proteinExistence type="predicted"/>